<feature type="compositionally biased region" description="Basic residues" evidence="1">
    <location>
        <begin position="374"/>
        <end position="383"/>
    </location>
</feature>
<dbReference type="EMBL" id="MU854347">
    <property type="protein sequence ID" value="KAK4042006.1"/>
    <property type="molecule type" value="Genomic_DNA"/>
</dbReference>
<feature type="compositionally biased region" description="Basic and acidic residues" evidence="1">
    <location>
        <begin position="246"/>
        <end position="268"/>
    </location>
</feature>
<dbReference type="PANTHER" id="PTHR22093:SF0">
    <property type="entry name" value="LEUKOCYTE RECEPTOR CLUSTER MEMBER 1"/>
    <property type="match status" value="1"/>
</dbReference>
<comment type="caution">
    <text evidence="3">The sequence shown here is derived from an EMBL/GenBank/DDBJ whole genome shotgun (WGS) entry which is preliminary data.</text>
</comment>
<dbReference type="SMART" id="SM01083">
    <property type="entry name" value="Cir_N"/>
    <property type="match status" value="1"/>
</dbReference>
<name>A0AAN6STX5_9PEZI</name>
<feature type="compositionally biased region" description="Basic and acidic residues" evidence="1">
    <location>
        <begin position="156"/>
        <end position="176"/>
    </location>
</feature>
<reference evidence="4" key="1">
    <citation type="journal article" date="2023" name="Mol. Phylogenet. Evol.">
        <title>Genome-scale phylogeny and comparative genomics of the fungal order Sordariales.</title>
        <authorList>
            <person name="Hensen N."/>
            <person name="Bonometti L."/>
            <person name="Westerberg I."/>
            <person name="Brannstrom I.O."/>
            <person name="Guillou S."/>
            <person name="Cros-Aarteil S."/>
            <person name="Calhoun S."/>
            <person name="Haridas S."/>
            <person name="Kuo A."/>
            <person name="Mondo S."/>
            <person name="Pangilinan J."/>
            <person name="Riley R."/>
            <person name="LaButti K."/>
            <person name="Andreopoulos B."/>
            <person name="Lipzen A."/>
            <person name="Chen C."/>
            <person name="Yan M."/>
            <person name="Daum C."/>
            <person name="Ng V."/>
            <person name="Clum A."/>
            <person name="Steindorff A."/>
            <person name="Ohm R.A."/>
            <person name="Martin F."/>
            <person name="Silar P."/>
            <person name="Natvig D.O."/>
            <person name="Lalanne C."/>
            <person name="Gautier V."/>
            <person name="Ament-Velasquez S.L."/>
            <person name="Kruys A."/>
            <person name="Hutchinson M.I."/>
            <person name="Powell A.J."/>
            <person name="Barry K."/>
            <person name="Miller A.N."/>
            <person name="Grigoriev I.V."/>
            <person name="Debuchy R."/>
            <person name="Gladieux P."/>
            <person name="Hiltunen Thoren M."/>
            <person name="Johannesson H."/>
        </authorList>
    </citation>
    <scope>NUCLEOTIDE SEQUENCE [LARGE SCALE GENOMIC DNA]</scope>
    <source>
        <strain evidence="4">CBS 284.82</strain>
    </source>
</reference>
<feature type="compositionally biased region" description="Basic and acidic residues" evidence="1">
    <location>
        <begin position="314"/>
        <end position="373"/>
    </location>
</feature>
<dbReference type="PANTHER" id="PTHR22093">
    <property type="entry name" value="LEUKOCYTE RECEPTOR CLUSTER LRC MEMBER 1"/>
    <property type="match status" value="1"/>
</dbReference>
<dbReference type="Proteomes" id="UP001303115">
    <property type="component" value="Unassembled WGS sequence"/>
</dbReference>
<dbReference type="Pfam" id="PF10197">
    <property type="entry name" value="Cir_N"/>
    <property type="match status" value="1"/>
</dbReference>
<organism evidence="3 4">
    <name type="scientific">Parachaetomium inaequale</name>
    <dbReference type="NCBI Taxonomy" id="2588326"/>
    <lineage>
        <taxon>Eukaryota</taxon>
        <taxon>Fungi</taxon>
        <taxon>Dikarya</taxon>
        <taxon>Ascomycota</taxon>
        <taxon>Pezizomycotina</taxon>
        <taxon>Sordariomycetes</taxon>
        <taxon>Sordariomycetidae</taxon>
        <taxon>Sordariales</taxon>
        <taxon>Chaetomiaceae</taxon>
        <taxon>Parachaetomium</taxon>
    </lineage>
</organism>
<sequence length="396" mass="46280">MPLHLLGKKSWNVYNPANIARVRRDEAAAQAKEEAEEQRMQEVDAARRLAILRGETPPPLEDPEPEALPLRQAHDRDAYTTLSTGRKRKRRGEDDTDYEMRIARKRASAGDRAARELAVAKPNPTATSSPSLLDSKGHLTLFEPEPEQPQSRPRHEKNEEATREAARKERELKDQYQMRLVNAAGKDGQGLTDGGPWYASGDGEAAGAPVPSKNVFGREDPKRKAREAARLGASDPLAMMKRGAKMVRELERERRKEVEERGRELRALEEEERREERRRERKRREERHSRRREQGRDSADGDGGYGRRERSRGHRDDDSEKRHRGEERERGRDRRERSDAGERSRRDHHDRTRDRSRERDRRREDKHESDGRRNHDRHPRPHKPGHDRDTDRYRQT</sequence>
<accession>A0AAN6STX5</accession>
<evidence type="ECO:0000256" key="1">
    <source>
        <dbReference type="SAM" id="MobiDB-lite"/>
    </source>
</evidence>
<dbReference type="AlphaFoldDB" id="A0AAN6STX5"/>
<keyword evidence="4" id="KW-1185">Reference proteome</keyword>
<evidence type="ECO:0000259" key="2">
    <source>
        <dbReference type="SMART" id="SM01083"/>
    </source>
</evidence>
<proteinExistence type="predicted"/>
<feature type="compositionally biased region" description="Basic and acidic residues" evidence="1">
    <location>
        <begin position="98"/>
        <end position="115"/>
    </location>
</feature>
<evidence type="ECO:0000313" key="4">
    <source>
        <dbReference type="Proteomes" id="UP001303115"/>
    </source>
</evidence>
<feature type="domain" description="CBF1-interacting co-repressor CIR N-terminal" evidence="2">
    <location>
        <begin position="10"/>
        <end position="46"/>
    </location>
</feature>
<gene>
    <name evidence="3" type="ORF">C8A01DRAFT_44897</name>
</gene>
<feature type="compositionally biased region" description="Basic and acidic residues" evidence="1">
    <location>
        <begin position="384"/>
        <end position="396"/>
    </location>
</feature>
<feature type="region of interest" description="Disordered" evidence="1">
    <location>
        <begin position="47"/>
        <end position="396"/>
    </location>
</feature>
<dbReference type="InterPro" id="IPR039875">
    <property type="entry name" value="LENG1-like"/>
</dbReference>
<dbReference type="InterPro" id="IPR019339">
    <property type="entry name" value="CIR_N_dom"/>
</dbReference>
<feature type="compositionally biased region" description="Basic and acidic residues" evidence="1">
    <location>
        <begin position="286"/>
        <end position="299"/>
    </location>
</feature>
<feature type="compositionally biased region" description="Basic and acidic residues" evidence="1">
    <location>
        <begin position="216"/>
        <end position="229"/>
    </location>
</feature>
<protein>
    <recommendedName>
        <fullName evidence="2">CBF1-interacting co-repressor CIR N-terminal domain-containing protein</fullName>
    </recommendedName>
</protein>
<evidence type="ECO:0000313" key="3">
    <source>
        <dbReference type="EMBL" id="KAK4042006.1"/>
    </source>
</evidence>